<evidence type="ECO:0008006" key="3">
    <source>
        <dbReference type="Google" id="ProtNLM"/>
    </source>
</evidence>
<evidence type="ECO:0000256" key="1">
    <source>
        <dbReference type="SAM" id="Coils"/>
    </source>
</evidence>
<feature type="coiled-coil region" evidence="1">
    <location>
        <begin position="281"/>
        <end position="315"/>
    </location>
</feature>
<accession>A0A6N2VA44</accession>
<name>A0A6N2VA44_BLAHA</name>
<feature type="coiled-coil region" evidence="1">
    <location>
        <begin position="36"/>
        <end position="63"/>
    </location>
</feature>
<dbReference type="AlphaFoldDB" id="A0A6N2VA44"/>
<gene>
    <name evidence="2" type="ORF">BHLFYP23_00911</name>
</gene>
<proteinExistence type="predicted"/>
<protein>
    <recommendedName>
        <fullName evidence="3">Polysaccharide deacetylase</fullName>
    </recommendedName>
</protein>
<dbReference type="EMBL" id="CACRSY010000015">
    <property type="protein sequence ID" value="VYT26343.1"/>
    <property type="molecule type" value="Genomic_DNA"/>
</dbReference>
<keyword evidence="1" id="KW-0175">Coiled coil</keyword>
<reference evidence="2" key="1">
    <citation type="submission" date="2019-11" db="EMBL/GenBank/DDBJ databases">
        <authorList>
            <person name="Feng L."/>
        </authorList>
    </citation>
    <scope>NUCLEOTIDE SEQUENCE</scope>
    <source>
        <strain evidence="2">BhanseniiLFYP23</strain>
    </source>
</reference>
<dbReference type="RefSeq" id="WP_156342665.1">
    <property type="nucleotide sequence ID" value="NZ_CACRSY010000015.1"/>
</dbReference>
<evidence type="ECO:0000313" key="2">
    <source>
        <dbReference type="EMBL" id="VYT26343.1"/>
    </source>
</evidence>
<organism evidence="2">
    <name type="scientific">Blautia hansenii</name>
    <name type="common">Ruminococcus hansenii</name>
    <dbReference type="NCBI Taxonomy" id="1322"/>
    <lineage>
        <taxon>Bacteria</taxon>
        <taxon>Bacillati</taxon>
        <taxon>Bacillota</taxon>
        <taxon>Clostridia</taxon>
        <taxon>Lachnospirales</taxon>
        <taxon>Lachnospiraceae</taxon>
        <taxon>Blautia</taxon>
    </lineage>
</organism>
<sequence length="321" mass="37566">MRRNIGKNLAVFFLLLLCFFLVLTGYFIDRKEQKELVLLQEKYERQDKELGELQEQLSQKRRSWHDIKPKGFVILAFSEENQHLMDSIKPEMEKRGLTGTVVIKNKGNVAKEEIEKWTHAGWDIALGGEIGREKEQREQFLTDFKKFSEICKTYDIQTPEGFFFNGGEVSHGKRLLYPIMKEYSYSMAVMFAQNENQLNYSVNQEYGELKECQNVSLRGGYDVVHNILAQVKTQGVPVVLSDFGKDNQMEISQEASIEGLTEILDFIQEEQKTEELKAGSIQQYLDYLSEIEEEKQKAKKEYESFEQEIKEKRKEIQNTYE</sequence>